<dbReference type="InterPro" id="IPR004622">
    <property type="entry name" value="DNA_pol_HolB"/>
</dbReference>
<dbReference type="Pfam" id="PF09115">
    <property type="entry name" value="DNApol3-delta_C"/>
    <property type="match status" value="1"/>
</dbReference>
<dbReference type="EC" id="2.7.7.7" evidence="1"/>
<reference evidence="9 10" key="1">
    <citation type="submission" date="2019-07" db="EMBL/GenBank/DDBJ databases">
        <authorList>
            <person name="Zhao L.H."/>
        </authorList>
    </citation>
    <scope>NUCLEOTIDE SEQUENCE [LARGE SCALE GENOMIC DNA]</scope>
    <source>
        <strain evidence="9 10">Co35</strain>
    </source>
</reference>
<dbReference type="NCBIfam" id="TIGR00678">
    <property type="entry name" value="holB"/>
    <property type="match status" value="1"/>
</dbReference>
<dbReference type="EMBL" id="VLNT01000004">
    <property type="protein sequence ID" value="TSD64210.1"/>
    <property type="molecule type" value="Genomic_DNA"/>
</dbReference>
<dbReference type="SUPFAM" id="SSF52540">
    <property type="entry name" value="P-loop containing nucleoside triphosphate hydrolases"/>
    <property type="match status" value="1"/>
</dbReference>
<name>A0A554SCY9_9ACTN</name>
<dbReference type="PANTHER" id="PTHR11669">
    <property type="entry name" value="REPLICATION FACTOR C / DNA POLYMERASE III GAMMA-TAU SUBUNIT"/>
    <property type="match status" value="1"/>
</dbReference>
<evidence type="ECO:0000256" key="5">
    <source>
        <dbReference type="ARBA" id="ARBA00022705"/>
    </source>
</evidence>
<dbReference type="Gene3D" id="3.40.50.300">
    <property type="entry name" value="P-loop containing nucleotide triphosphate hydrolases"/>
    <property type="match status" value="1"/>
</dbReference>
<dbReference type="InterPro" id="IPR003593">
    <property type="entry name" value="AAA+_ATPase"/>
</dbReference>
<keyword evidence="4 9" id="KW-0548">Nucleotidyltransferase</keyword>
<evidence type="ECO:0000313" key="10">
    <source>
        <dbReference type="Proteomes" id="UP000316988"/>
    </source>
</evidence>
<keyword evidence="3 9" id="KW-0808">Transferase</keyword>
<dbReference type="GO" id="GO:0008408">
    <property type="term" value="F:3'-5' exonuclease activity"/>
    <property type="evidence" value="ECO:0007669"/>
    <property type="project" value="InterPro"/>
</dbReference>
<gene>
    <name evidence="9" type="ORF">FNM00_06565</name>
</gene>
<evidence type="ECO:0000256" key="2">
    <source>
        <dbReference type="ARBA" id="ARBA00014363"/>
    </source>
</evidence>
<keyword evidence="10" id="KW-1185">Reference proteome</keyword>
<dbReference type="GO" id="GO:0003677">
    <property type="term" value="F:DNA binding"/>
    <property type="evidence" value="ECO:0007669"/>
    <property type="project" value="InterPro"/>
</dbReference>
<feature type="domain" description="AAA+ ATPase" evidence="8">
    <location>
        <begin position="41"/>
        <end position="194"/>
    </location>
</feature>
<dbReference type="GO" id="GO:0009360">
    <property type="term" value="C:DNA polymerase III complex"/>
    <property type="evidence" value="ECO:0007669"/>
    <property type="project" value="InterPro"/>
</dbReference>
<dbReference type="InterPro" id="IPR015199">
    <property type="entry name" value="DNA_pol_III_delta_C"/>
</dbReference>
<accession>A0A554SCY9</accession>
<sequence length="390" mass="41673">MTVLTGVWSELVGQDVVVESLRGAVEASVATPDPDASAHGMTHAWLFTGPPGSGRSTAAVAFAAALQCDRGGCGECRSCQTARAGSHPDITVINTDGLSIGVAEAREIVRTAALHPAVGRWQILIVEDADRLTDQAANALLKSVEEPSPRTIWMLCAPAVEDVITTIRSRCRPVLLRTPSVEAITRLLVERDGLEAEAAHAAAAASQGHIGRARGLARNAEARQRRADILALPRSLRTLGDCLRAAQRIDAEANARADAYCDAADEREKADLKASWGVEDRGKRPAGYAGALSSLTKEQERRRKRMARDSIDGVLLDLLSYFRDVMAVQLGSTQYLINADVTDDVVSMARERSPESIVGAIDAVGACREALEANAAPLLAVEHMMTRFLP</sequence>
<dbReference type="Pfam" id="PF13177">
    <property type="entry name" value="DNA_pol3_delta2"/>
    <property type="match status" value="1"/>
</dbReference>
<proteinExistence type="predicted"/>
<evidence type="ECO:0000313" key="9">
    <source>
        <dbReference type="EMBL" id="TSD64210.1"/>
    </source>
</evidence>
<keyword evidence="6" id="KW-0239">DNA-directed DNA polymerase</keyword>
<dbReference type="InterPro" id="IPR027417">
    <property type="entry name" value="P-loop_NTPase"/>
</dbReference>
<dbReference type="GO" id="GO:0006261">
    <property type="term" value="P:DNA-templated DNA replication"/>
    <property type="evidence" value="ECO:0007669"/>
    <property type="project" value="TreeGrafter"/>
</dbReference>
<comment type="caution">
    <text evidence="9">The sequence shown here is derived from an EMBL/GenBank/DDBJ whole genome shotgun (WGS) entry which is preliminary data.</text>
</comment>
<dbReference type="GO" id="GO:0003887">
    <property type="term" value="F:DNA-directed DNA polymerase activity"/>
    <property type="evidence" value="ECO:0007669"/>
    <property type="project" value="UniProtKB-KW"/>
</dbReference>
<dbReference type="PANTHER" id="PTHR11669:SF8">
    <property type="entry name" value="DNA POLYMERASE III SUBUNIT DELTA"/>
    <property type="match status" value="1"/>
</dbReference>
<evidence type="ECO:0000256" key="3">
    <source>
        <dbReference type="ARBA" id="ARBA00022679"/>
    </source>
</evidence>
<organism evidence="9 10">
    <name type="scientific">Aeromicrobium piscarium</name>
    <dbReference type="NCBI Taxonomy" id="2590901"/>
    <lineage>
        <taxon>Bacteria</taxon>
        <taxon>Bacillati</taxon>
        <taxon>Actinomycetota</taxon>
        <taxon>Actinomycetes</taxon>
        <taxon>Propionibacteriales</taxon>
        <taxon>Nocardioidaceae</taxon>
        <taxon>Aeromicrobium</taxon>
    </lineage>
</organism>
<dbReference type="RefSeq" id="WP_143912645.1">
    <property type="nucleotide sequence ID" value="NZ_VLNT01000004.1"/>
</dbReference>
<evidence type="ECO:0000256" key="4">
    <source>
        <dbReference type="ARBA" id="ARBA00022695"/>
    </source>
</evidence>
<evidence type="ECO:0000256" key="1">
    <source>
        <dbReference type="ARBA" id="ARBA00012417"/>
    </source>
</evidence>
<evidence type="ECO:0000256" key="7">
    <source>
        <dbReference type="ARBA" id="ARBA00049244"/>
    </source>
</evidence>
<dbReference type="SMART" id="SM00382">
    <property type="entry name" value="AAA"/>
    <property type="match status" value="1"/>
</dbReference>
<dbReference type="AlphaFoldDB" id="A0A554SCY9"/>
<dbReference type="Proteomes" id="UP000316988">
    <property type="component" value="Unassembled WGS sequence"/>
</dbReference>
<evidence type="ECO:0000259" key="8">
    <source>
        <dbReference type="SMART" id="SM00382"/>
    </source>
</evidence>
<evidence type="ECO:0000256" key="6">
    <source>
        <dbReference type="ARBA" id="ARBA00022932"/>
    </source>
</evidence>
<dbReference type="InterPro" id="IPR050238">
    <property type="entry name" value="DNA_Rep/Repair_Clamp_Loader"/>
</dbReference>
<keyword evidence="5" id="KW-0235">DNA replication</keyword>
<comment type="catalytic activity">
    <reaction evidence="7">
        <text>DNA(n) + a 2'-deoxyribonucleoside 5'-triphosphate = DNA(n+1) + diphosphate</text>
        <dbReference type="Rhea" id="RHEA:22508"/>
        <dbReference type="Rhea" id="RHEA-COMP:17339"/>
        <dbReference type="Rhea" id="RHEA-COMP:17340"/>
        <dbReference type="ChEBI" id="CHEBI:33019"/>
        <dbReference type="ChEBI" id="CHEBI:61560"/>
        <dbReference type="ChEBI" id="CHEBI:173112"/>
        <dbReference type="EC" id="2.7.7.7"/>
    </reaction>
</comment>
<dbReference type="OrthoDB" id="9809531at2"/>
<dbReference type="NCBIfam" id="NF005926">
    <property type="entry name" value="PRK07940.1"/>
    <property type="match status" value="1"/>
</dbReference>
<protein>
    <recommendedName>
        <fullName evidence="2">DNA polymerase III subunit delta'</fullName>
        <ecNumber evidence="1">2.7.7.7</ecNumber>
    </recommendedName>
</protein>